<dbReference type="EMBL" id="UINC01001174">
    <property type="protein sequence ID" value="SUZ73291.1"/>
    <property type="molecule type" value="Genomic_DNA"/>
</dbReference>
<reference evidence="3" key="1">
    <citation type="submission" date="2018-05" db="EMBL/GenBank/DDBJ databases">
        <authorList>
            <person name="Lanie J.A."/>
            <person name="Ng W.-L."/>
            <person name="Kazmierczak K.M."/>
            <person name="Andrzejewski T.M."/>
            <person name="Davidsen T.M."/>
            <person name="Wayne K.J."/>
            <person name="Tettelin H."/>
            <person name="Glass J.I."/>
            <person name="Rusch D."/>
            <person name="Podicherti R."/>
            <person name="Tsui H.-C.T."/>
            <person name="Winkler M.E."/>
        </authorList>
    </citation>
    <scope>NUCLEOTIDE SEQUENCE</scope>
</reference>
<feature type="domain" description="Xylose isomerase-like TIM barrel" evidence="2">
    <location>
        <begin position="3"/>
        <end position="200"/>
    </location>
</feature>
<dbReference type="AlphaFoldDB" id="A0A381Q1T9"/>
<dbReference type="InterPro" id="IPR050312">
    <property type="entry name" value="IolE/XylAMocC-like"/>
</dbReference>
<dbReference type="InterPro" id="IPR013022">
    <property type="entry name" value="Xyl_isomerase-like_TIM-brl"/>
</dbReference>
<name>A0A381Q1T9_9ZZZZ</name>
<dbReference type="PANTHER" id="PTHR12110:SF41">
    <property type="entry name" value="INOSOSE DEHYDRATASE"/>
    <property type="match status" value="1"/>
</dbReference>
<organism evidence="3">
    <name type="scientific">marine metagenome</name>
    <dbReference type="NCBI Taxonomy" id="408172"/>
    <lineage>
        <taxon>unclassified sequences</taxon>
        <taxon>metagenomes</taxon>
        <taxon>ecological metagenomes</taxon>
    </lineage>
</organism>
<dbReference type="Pfam" id="PF01261">
    <property type="entry name" value="AP_endonuc_2"/>
    <property type="match status" value="1"/>
</dbReference>
<evidence type="ECO:0000256" key="1">
    <source>
        <dbReference type="SAM" id="Coils"/>
    </source>
</evidence>
<dbReference type="PANTHER" id="PTHR12110">
    <property type="entry name" value="HYDROXYPYRUVATE ISOMERASE"/>
    <property type="match status" value="1"/>
</dbReference>
<evidence type="ECO:0000313" key="3">
    <source>
        <dbReference type="EMBL" id="SUZ73291.1"/>
    </source>
</evidence>
<keyword evidence="1" id="KW-0175">Coiled coil</keyword>
<evidence type="ECO:0000259" key="2">
    <source>
        <dbReference type="Pfam" id="PF01261"/>
    </source>
</evidence>
<sequence>MNEQENELKNVEEKVSFLKEANAEVINIAECSGSVHSDINKNLASKPILSDSDWELLIGSLNKAGKICNNYGIRLAYHHHMGTCVQTAEEIKRLLEFTDPNYVNLCVDTGHLYYAGIDSVAFIENNFDRIEHVHFKDVRKEVFRKYNSLSDSFLKTILSGIFTVPGDGCIDFSSIIKILQQNHYNGWIIVEAEQDPDKADPLHYAISARNYLDSIIIN</sequence>
<gene>
    <name evidence="3" type="ORF">METZ01_LOCUS26145</name>
</gene>
<dbReference type="InterPro" id="IPR036237">
    <property type="entry name" value="Xyl_isomerase-like_sf"/>
</dbReference>
<accession>A0A381Q1T9</accession>
<protein>
    <recommendedName>
        <fullName evidence="2">Xylose isomerase-like TIM barrel domain-containing protein</fullName>
    </recommendedName>
</protein>
<dbReference type="Gene3D" id="3.20.20.150">
    <property type="entry name" value="Divalent-metal-dependent TIM barrel enzymes"/>
    <property type="match status" value="1"/>
</dbReference>
<proteinExistence type="predicted"/>
<dbReference type="SUPFAM" id="SSF51658">
    <property type="entry name" value="Xylose isomerase-like"/>
    <property type="match status" value="1"/>
</dbReference>
<feature type="coiled-coil region" evidence="1">
    <location>
        <begin position="1"/>
        <end position="28"/>
    </location>
</feature>